<evidence type="ECO:0000256" key="2">
    <source>
        <dbReference type="ARBA" id="ARBA00061204"/>
    </source>
</evidence>
<evidence type="ECO:0000256" key="3">
    <source>
        <dbReference type="RuleBase" id="RU000383"/>
    </source>
</evidence>
<dbReference type="Proteomes" id="UP001515500">
    <property type="component" value="Chromosome 17"/>
</dbReference>
<dbReference type="InterPro" id="IPR043198">
    <property type="entry name" value="Cyclin/Ssn8"/>
</dbReference>
<name>A0AB40CT89_DIOCR</name>
<feature type="region of interest" description="Disordered" evidence="4">
    <location>
        <begin position="367"/>
        <end position="395"/>
    </location>
</feature>
<feature type="region of interest" description="Disordered" evidence="4">
    <location>
        <begin position="326"/>
        <end position="350"/>
    </location>
</feature>
<gene>
    <name evidence="7 8" type="primary">LOC120280448</name>
</gene>
<feature type="domain" description="Cyclin-like" evidence="5">
    <location>
        <begin position="44"/>
        <end position="146"/>
    </location>
</feature>
<feature type="compositionally biased region" description="Polar residues" evidence="4">
    <location>
        <begin position="415"/>
        <end position="437"/>
    </location>
</feature>
<dbReference type="Pfam" id="PF00134">
    <property type="entry name" value="Cyclin_N"/>
    <property type="match status" value="2"/>
</dbReference>
<accession>A0AB40CT89</accession>
<reference evidence="7 8" key="1">
    <citation type="submission" date="2025-04" db="UniProtKB">
        <authorList>
            <consortium name="RefSeq"/>
        </authorList>
    </citation>
    <scope>IDENTIFICATION</scope>
</reference>
<dbReference type="AlphaFoldDB" id="A0AB40CT89"/>
<dbReference type="InterPro" id="IPR013763">
    <property type="entry name" value="Cyclin-like_dom"/>
</dbReference>
<dbReference type="Gene3D" id="1.10.472.10">
    <property type="entry name" value="Cyclin-like"/>
    <property type="match status" value="2"/>
</dbReference>
<keyword evidence="1 3" id="KW-0195">Cyclin</keyword>
<feature type="domain" description="Cyclin-like" evidence="5">
    <location>
        <begin position="159"/>
        <end position="244"/>
    </location>
</feature>
<feature type="compositionally biased region" description="Basic and acidic residues" evidence="4">
    <location>
        <begin position="340"/>
        <end position="350"/>
    </location>
</feature>
<comment type="similarity">
    <text evidence="2">Belongs to the cyclin family. Cyclin T subfamily.</text>
</comment>
<keyword evidence="6" id="KW-1185">Reference proteome</keyword>
<dbReference type="GeneID" id="120280448"/>
<dbReference type="SUPFAM" id="SSF47954">
    <property type="entry name" value="Cyclin-like"/>
    <property type="match status" value="2"/>
</dbReference>
<dbReference type="InterPro" id="IPR006671">
    <property type="entry name" value="Cyclin_N"/>
</dbReference>
<evidence type="ECO:0000256" key="4">
    <source>
        <dbReference type="SAM" id="MobiDB-lite"/>
    </source>
</evidence>
<dbReference type="InterPro" id="IPR036915">
    <property type="entry name" value="Cyclin-like_sf"/>
</dbReference>
<dbReference type="GO" id="GO:0016538">
    <property type="term" value="F:cyclin-dependent protein serine/threonine kinase regulator activity"/>
    <property type="evidence" value="ECO:0007669"/>
    <property type="project" value="InterPro"/>
</dbReference>
<feature type="region of interest" description="Disordered" evidence="4">
    <location>
        <begin position="408"/>
        <end position="440"/>
    </location>
</feature>
<evidence type="ECO:0000259" key="5">
    <source>
        <dbReference type="SMART" id="SM00385"/>
    </source>
</evidence>
<evidence type="ECO:0000313" key="6">
    <source>
        <dbReference type="Proteomes" id="UP001515500"/>
    </source>
</evidence>
<dbReference type="PANTHER" id="PTHR10026">
    <property type="entry name" value="CYCLIN"/>
    <property type="match status" value="1"/>
</dbReference>
<organism evidence="6 7">
    <name type="scientific">Dioscorea cayennensis subsp. rotundata</name>
    <name type="common">White Guinea yam</name>
    <name type="synonym">Dioscorea rotundata</name>
    <dbReference type="NCBI Taxonomy" id="55577"/>
    <lineage>
        <taxon>Eukaryota</taxon>
        <taxon>Viridiplantae</taxon>
        <taxon>Streptophyta</taxon>
        <taxon>Embryophyta</taxon>
        <taxon>Tracheophyta</taxon>
        <taxon>Spermatophyta</taxon>
        <taxon>Magnoliopsida</taxon>
        <taxon>Liliopsida</taxon>
        <taxon>Dioscoreales</taxon>
        <taxon>Dioscoreaceae</taxon>
        <taxon>Dioscorea</taxon>
    </lineage>
</organism>
<feature type="region of interest" description="Disordered" evidence="4">
    <location>
        <begin position="264"/>
        <end position="314"/>
    </location>
</feature>
<sequence length="516" mass="57167">MVNGAPKTSGGWYFSRAEIENNSPSRRDGIDLKKESELRQSYCSLIQDLGMRLGAPQLTIATAVIFCHRFYLYQSHAKNDWRTIATACLFHAAKVEDTPISLNKVVTAAYEMIYRKDPDAAQQIRQKDVLDKQKSLVILGERMLLANIGFDFNVQHPYRPLVRALNKFEILEKNVRQVAWNYVNDWLRTTLCLQYKPHYIAAGSLYIAAKIHNVKLPSGKDYAWWNEFDVTPKQLNAVVQEMTDILGYKRKSLPTCPTEKPAEISLAKKKGDSSSPESCVLSRPGSLTRNSSNDSDGQLEMINQNHPSSCNPDGKQVYVGAEIKAEVQARGPDASESVADSEKSRKGMEKANLEPIQVCDAVEIKSEVQARGPDASESVADSETSGKGMDKVNLGPDQVGVAAEMNTEVPARGSDASQSAADTDTSGKVMNKSNSGPVQVVNGLHTLNMDKILAMRKKRKIEKENEKRAAAIKSMGEDDWIERELEKGILSSSQSVGKKHKVNDRKIKSNKCMTAE</sequence>
<dbReference type="RefSeq" id="XP_039143226.1">
    <property type="nucleotide sequence ID" value="XM_039287292.1"/>
</dbReference>
<evidence type="ECO:0000313" key="8">
    <source>
        <dbReference type="RefSeq" id="XP_039143227.1"/>
    </source>
</evidence>
<dbReference type="GO" id="GO:0006357">
    <property type="term" value="P:regulation of transcription by RNA polymerase II"/>
    <property type="evidence" value="ECO:0007669"/>
    <property type="project" value="InterPro"/>
</dbReference>
<dbReference type="FunFam" id="1.10.472.10:FF:000081">
    <property type="entry name" value="Cyclin family protein"/>
    <property type="match status" value="1"/>
</dbReference>
<evidence type="ECO:0000256" key="1">
    <source>
        <dbReference type="ARBA" id="ARBA00023127"/>
    </source>
</evidence>
<feature type="compositionally biased region" description="Polar residues" evidence="4">
    <location>
        <begin position="285"/>
        <end position="311"/>
    </location>
</feature>
<evidence type="ECO:0000313" key="7">
    <source>
        <dbReference type="RefSeq" id="XP_039143226.1"/>
    </source>
</evidence>
<feature type="region of interest" description="Disordered" evidence="4">
    <location>
        <begin position="492"/>
        <end position="516"/>
    </location>
</feature>
<proteinExistence type="inferred from homology"/>
<dbReference type="RefSeq" id="XP_039143227.1">
    <property type="nucleotide sequence ID" value="XM_039287293.1"/>
</dbReference>
<protein>
    <submittedName>
        <fullName evidence="7 8">Cyclin-T1-2-like isoform X1</fullName>
    </submittedName>
</protein>
<dbReference type="SMART" id="SM00385">
    <property type="entry name" value="CYCLIN"/>
    <property type="match status" value="2"/>
</dbReference>